<evidence type="ECO:0000259" key="14">
    <source>
        <dbReference type="Pfam" id="PF01618"/>
    </source>
</evidence>
<dbReference type="PANTHER" id="PTHR30625:SF14">
    <property type="entry name" value="BIOPOLYMER TRANSPORT PROTEIN EXBB"/>
    <property type="match status" value="1"/>
</dbReference>
<protein>
    <recommendedName>
        <fullName evidence="3">Biopolymer transport protein ExbB</fullName>
    </recommendedName>
</protein>
<evidence type="ECO:0000256" key="3">
    <source>
        <dbReference type="ARBA" id="ARBA00022093"/>
    </source>
</evidence>
<evidence type="ECO:0000256" key="5">
    <source>
        <dbReference type="ARBA" id="ARBA00022475"/>
    </source>
</evidence>
<dbReference type="InterPro" id="IPR050790">
    <property type="entry name" value="ExbB/TolQ_transport"/>
</dbReference>
<dbReference type="EMBL" id="NKHF01000003">
    <property type="protein sequence ID" value="PCK33686.1"/>
    <property type="molecule type" value="Genomic_DNA"/>
</dbReference>
<dbReference type="GO" id="GO:0017038">
    <property type="term" value="P:protein import"/>
    <property type="evidence" value="ECO:0007669"/>
    <property type="project" value="TreeGrafter"/>
</dbReference>
<feature type="domain" description="MotA/TolQ/ExbB proton channel" evidence="14">
    <location>
        <begin position="97"/>
        <end position="189"/>
    </location>
</feature>
<dbReference type="InterPro" id="IPR002898">
    <property type="entry name" value="MotA_ExbB_proton_chnl"/>
</dbReference>
<evidence type="ECO:0000256" key="13">
    <source>
        <dbReference type="SAM" id="Phobius"/>
    </source>
</evidence>
<accession>A0A2A5JWF6</accession>
<gene>
    <name evidence="15" type="ORF">CEX98_00735</name>
</gene>
<feature type="transmembrane region" description="Helical" evidence="13">
    <location>
        <begin position="116"/>
        <end position="143"/>
    </location>
</feature>
<evidence type="ECO:0000256" key="1">
    <source>
        <dbReference type="ARBA" id="ARBA00004429"/>
    </source>
</evidence>
<evidence type="ECO:0000256" key="10">
    <source>
        <dbReference type="ARBA" id="ARBA00023136"/>
    </source>
</evidence>
<keyword evidence="7 13" id="KW-0812">Transmembrane</keyword>
<evidence type="ECO:0000256" key="6">
    <source>
        <dbReference type="ARBA" id="ARBA00022519"/>
    </source>
</evidence>
<keyword evidence="4 12" id="KW-0813">Transport</keyword>
<evidence type="ECO:0000256" key="8">
    <source>
        <dbReference type="ARBA" id="ARBA00022927"/>
    </source>
</evidence>
<evidence type="ECO:0000313" key="15">
    <source>
        <dbReference type="EMBL" id="PCK33686.1"/>
    </source>
</evidence>
<keyword evidence="10 13" id="KW-0472">Membrane</keyword>
<proteinExistence type="inferred from homology"/>
<dbReference type="Pfam" id="PF01618">
    <property type="entry name" value="MotA_ExbB"/>
    <property type="match status" value="1"/>
</dbReference>
<keyword evidence="8 12" id="KW-0653">Protein transport</keyword>
<keyword evidence="6" id="KW-0997">Cell inner membrane</keyword>
<sequence>MVDNPYGIAALWTQSDWVIKGVAVILVLMSLASWQVIISKIILLRKLRSLSNAVIPHSGLAKKWLEQLQQEAKVAKDFYQLCDAQQTQSLPPLQAWLQVQLKNKVSCFRGTLQADLAILASISSSAPFIGLFGTVWGIYHALVKISLSGSAGIDKVAGPVGEALVMTAFGLAVAIPALIFYNVINRANAGKLDALVKCALEVEVEEVFGHQYQPSSH</sequence>
<comment type="caution">
    <text evidence="15">The sequence shown here is derived from an EMBL/GenBank/DDBJ whole genome shotgun (WGS) entry which is preliminary data.</text>
</comment>
<keyword evidence="16" id="KW-1185">Reference proteome</keyword>
<evidence type="ECO:0000256" key="7">
    <source>
        <dbReference type="ARBA" id="ARBA00022692"/>
    </source>
</evidence>
<dbReference type="RefSeq" id="WP_099640232.1">
    <property type="nucleotide sequence ID" value="NZ_NKHF01000003.1"/>
</dbReference>
<comment type="subcellular location">
    <subcellularLocation>
        <location evidence="1">Cell inner membrane</location>
        <topology evidence="1">Multi-pass membrane protein</topology>
    </subcellularLocation>
    <subcellularLocation>
        <location evidence="12">Membrane</location>
        <topology evidence="12">Multi-pass membrane protein</topology>
    </subcellularLocation>
</comment>
<feature type="transmembrane region" description="Helical" evidence="13">
    <location>
        <begin position="163"/>
        <end position="184"/>
    </location>
</feature>
<evidence type="ECO:0000256" key="11">
    <source>
        <dbReference type="ARBA" id="ARBA00024816"/>
    </source>
</evidence>
<comment type="subunit">
    <text evidence="2">The accessory proteins ExbB and ExbD seem to form a complex with TonB.</text>
</comment>
<evidence type="ECO:0000313" key="16">
    <source>
        <dbReference type="Proteomes" id="UP000228621"/>
    </source>
</evidence>
<evidence type="ECO:0000256" key="9">
    <source>
        <dbReference type="ARBA" id="ARBA00022989"/>
    </source>
</evidence>
<evidence type="ECO:0000256" key="4">
    <source>
        <dbReference type="ARBA" id="ARBA00022448"/>
    </source>
</evidence>
<keyword evidence="9 13" id="KW-1133">Transmembrane helix</keyword>
<keyword evidence="5" id="KW-1003">Cell membrane</keyword>
<organism evidence="15 16">
    <name type="scientific">Pseudoalteromonas piscicida</name>
    <dbReference type="NCBI Taxonomy" id="43662"/>
    <lineage>
        <taxon>Bacteria</taxon>
        <taxon>Pseudomonadati</taxon>
        <taxon>Pseudomonadota</taxon>
        <taxon>Gammaproteobacteria</taxon>
        <taxon>Alteromonadales</taxon>
        <taxon>Pseudoalteromonadaceae</taxon>
        <taxon>Pseudoalteromonas</taxon>
    </lineage>
</organism>
<feature type="transmembrane region" description="Helical" evidence="13">
    <location>
        <begin position="17"/>
        <end position="38"/>
    </location>
</feature>
<evidence type="ECO:0000256" key="12">
    <source>
        <dbReference type="RuleBase" id="RU004057"/>
    </source>
</evidence>
<comment type="function">
    <text evidence="11">Involved in the TonB-dependent energy-dependent transport of various receptor-bound substrates. Protects ExbD from proteolytic degradation and functionally stabilizes TonB.</text>
</comment>
<dbReference type="PANTHER" id="PTHR30625">
    <property type="entry name" value="PROTEIN TOLQ"/>
    <property type="match status" value="1"/>
</dbReference>
<dbReference type="AlphaFoldDB" id="A0A2A5JWF6"/>
<dbReference type="GO" id="GO:0005886">
    <property type="term" value="C:plasma membrane"/>
    <property type="evidence" value="ECO:0007669"/>
    <property type="project" value="UniProtKB-SubCell"/>
</dbReference>
<comment type="similarity">
    <text evidence="12">Belongs to the exbB/tolQ family.</text>
</comment>
<dbReference type="Proteomes" id="UP000228621">
    <property type="component" value="Unassembled WGS sequence"/>
</dbReference>
<name>A0A2A5JWF6_PSEO7</name>
<evidence type="ECO:0000256" key="2">
    <source>
        <dbReference type="ARBA" id="ARBA00011471"/>
    </source>
</evidence>
<dbReference type="OrthoDB" id="9805133at2"/>
<reference evidence="16" key="1">
    <citation type="journal article" date="2019" name="Genome Announc.">
        <title>Draft Genome Sequence of Pseudoalteromonas piscicida Strain 36Y ROTHPW, an Hypersaline Seawater Isolate from the South Coast of Sonora, Mexico.</title>
        <authorList>
            <person name="Sanchez-Diaz R."/>
            <person name="Molina-Garza Z.J."/>
            <person name="Cruz-Suarez L.E."/>
            <person name="Selvin J."/>
            <person name="Kiran G.S."/>
            <person name="Ibarra-Gamez J.C."/>
            <person name="Gomez-Gil B."/>
            <person name="Galaviz-Silva L."/>
        </authorList>
    </citation>
    <scope>NUCLEOTIDE SEQUENCE [LARGE SCALE GENOMIC DNA]</scope>
    <source>
        <strain evidence="16">36Y_RITHPW</strain>
    </source>
</reference>